<protein>
    <recommendedName>
        <fullName evidence="8">Zn(2)-C6 fungal-type domain-containing protein</fullName>
    </recommendedName>
</protein>
<feature type="domain" description="Zn(2)-C6 fungal-type" evidence="8">
    <location>
        <begin position="45"/>
        <end position="77"/>
    </location>
</feature>
<evidence type="ECO:0000256" key="1">
    <source>
        <dbReference type="ARBA" id="ARBA00004123"/>
    </source>
</evidence>
<dbReference type="InterPro" id="IPR051615">
    <property type="entry name" value="Transcr_Regulatory_Elem"/>
</dbReference>
<evidence type="ECO:0000313" key="9">
    <source>
        <dbReference type="EMBL" id="KIW71348.1"/>
    </source>
</evidence>
<keyword evidence="4" id="KW-0805">Transcription regulation</keyword>
<dbReference type="InterPro" id="IPR001138">
    <property type="entry name" value="Zn2Cys6_DnaBD"/>
</dbReference>
<dbReference type="GO" id="GO:0003677">
    <property type="term" value="F:DNA binding"/>
    <property type="evidence" value="ECO:0007669"/>
    <property type="project" value="UniProtKB-KW"/>
</dbReference>
<organism evidence="9 10">
    <name type="scientific">Phialophora macrospora</name>
    <dbReference type="NCBI Taxonomy" id="1851006"/>
    <lineage>
        <taxon>Eukaryota</taxon>
        <taxon>Fungi</taxon>
        <taxon>Dikarya</taxon>
        <taxon>Ascomycota</taxon>
        <taxon>Pezizomycotina</taxon>
        <taxon>Eurotiomycetes</taxon>
        <taxon>Chaetothyriomycetidae</taxon>
        <taxon>Chaetothyriales</taxon>
        <taxon>Herpotrichiellaceae</taxon>
        <taxon>Phialophora</taxon>
    </lineage>
</organism>
<evidence type="ECO:0000256" key="6">
    <source>
        <dbReference type="ARBA" id="ARBA00023163"/>
    </source>
</evidence>
<feature type="domain" description="Zn(2)-C6 fungal-type" evidence="8">
    <location>
        <begin position="110"/>
        <end position="142"/>
    </location>
</feature>
<evidence type="ECO:0000256" key="4">
    <source>
        <dbReference type="ARBA" id="ARBA00023015"/>
    </source>
</evidence>
<dbReference type="SMART" id="SM00066">
    <property type="entry name" value="GAL4"/>
    <property type="match status" value="2"/>
</dbReference>
<dbReference type="HOGENOM" id="CLU_028486_0_0_1"/>
<evidence type="ECO:0000259" key="8">
    <source>
        <dbReference type="PROSITE" id="PS50048"/>
    </source>
</evidence>
<keyword evidence="7" id="KW-0539">Nucleus</keyword>
<dbReference type="CDD" id="cd00067">
    <property type="entry name" value="GAL4"/>
    <property type="match status" value="1"/>
</dbReference>
<evidence type="ECO:0000313" key="10">
    <source>
        <dbReference type="Proteomes" id="UP000054266"/>
    </source>
</evidence>
<sequence length="469" mass="51140">MPGPEASSDMATLPAEIERAERVHPPMSPSGRPNVIVGKAHSPRACDSCRVSKTRCERQDDVAPCRRCWKTNRQCVAGGVILQVPASTGPDMSHVGEGQTSPRTWYVRKTCDPCKASKVKCERASESTPCDRCSKTGRICVTTPASNSQHLWQSHQAPPPQAGPDTSPDINFADSADNTKTPLLVPTLASYTGAETRWNDTLDHDSRASESFDNRAQAFRNGIATDITRQNYQSKLGDLQREVLADLELVKYCKSVDKCPEATLPPELGYNPSFLVGRMLEQSKTLLEILNLFALTALAPTPSSNGHVRDDVPTSNGSTRCDAPSMFSLFSCFVCLIRIYRTNFSTILDSMPMLLGLQRPVPQLFPGLNLGGFSLENRLDLQVQLLLQISSEMLSSLEAKFGIAEGTGAAGKSVFEPGNTRMLAAMLAEEAGEQPPLHEPRGHCAPLKEILENLHQIIRAENAKRQQGG</sequence>
<dbReference type="InterPro" id="IPR036864">
    <property type="entry name" value="Zn2-C6_fun-type_DNA-bd_sf"/>
</dbReference>
<dbReference type="Gene3D" id="4.10.240.10">
    <property type="entry name" value="Zn(2)-C6 fungal-type DNA-binding domain"/>
    <property type="match status" value="2"/>
</dbReference>
<dbReference type="PROSITE" id="PS00463">
    <property type="entry name" value="ZN2_CY6_FUNGAL_1"/>
    <property type="match status" value="2"/>
</dbReference>
<evidence type="ECO:0000256" key="5">
    <source>
        <dbReference type="ARBA" id="ARBA00023125"/>
    </source>
</evidence>
<name>A0A0D2FSF4_9EURO</name>
<gene>
    <name evidence="9" type="ORF">PV04_03529</name>
</gene>
<keyword evidence="2" id="KW-0479">Metal-binding</keyword>
<keyword evidence="10" id="KW-1185">Reference proteome</keyword>
<dbReference type="PROSITE" id="PS50048">
    <property type="entry name" value="ZN2_CY6_FUNGAL_2"/>
    <property type="match status" value="2"/>
</dbReference>
<proteinExistence type="predicted"/>
<evidence type="ECO:0000256" key="7">
    <source>
        <dbReference type="ARBA" id="ARBA00023242"/>
    </source>
</evidence>
<dbReference type="GO" id="GO:0000981">
    <property type="term" value="F:DNA-binding transcription factor activity, RNA polymerase II-specific"/>
    <property type="evidence" value="ECO:0007669"/>
    <property type="project" value="InterPro"/>
</dbReference>
<evidence type="ECO:0000256" key="2">
    <source>
        <dbReference type="ARBA" id="ARBA00022723"/>
    </source>
</evidence>
<keyword evidence="3" id="KW-0862">Zinc</keyword>
<keyword evidence="6" id="KW-0804">Transcription</keyword>
<dbReference type="STRING" id="5601.A0A0D2FSF4"/>
<dbReference type="GO" id="GO:0005634">
    <property type="term" value="C:nucleus"/>
    <property type="evidence" value="ECO:0007669"/>
    <property type="project" value="UniProtKB-SubCell"/>
</dbReference>
<comment type="subcellular location">
    <subcellularLocation>
        <location evidence="1">Nucleus</location>
    </subcellularLocation>
</comment>
<dbReference type="SUPFAM" id="SSF57701">
    <property type="entry name" value="Zn2/Cys6 DNA-binding domain"/>
    <property type="match status" value="2"/>
</dbReference>
<dbReference type="GO" id="GO:0008270">
    <property type="term" value="F:zinc ion binding"/>
    <property type="evidence" value="ECO:0007669"/>
    <property type="project" value="InterPro"/>
</dbReference>
<dbReference type="EMBL" id="KN846957">
    <property type="protein sequence ID" value="KIW71348.1"/>
    <property type="molecule type" value="Genomic_DNA"/>
</dbReference>
<evidence type="ECO:0000256" key="3">
    <source>
        <dbReference type="ARBA" id="ARBA00022833"/>
    </source>
</evidence>
<keyword evidence="5" id="KW-0238">DNA-binding</keyword>
<dbReference type="Proteomes" id="UP000054266">
    <property type="component" value="Unassembled WGS sequence"/>
</dbReference>
<accession>A0A0D2FSF4</accession>
<dbReference type="PANTHER" id="PTHR31313">
    <property type="entry name" value="TY1 ENHANCER ACTIVATOR"/>
    <property type="match status" value="1"/>
</dbReference>
<dbReference type="PANTHER" id="PTHR31313:SF77">
    <property type="entry name" value="ZN(II)2CYS6 TRANSCRIPTION FACTOR (EUROFUNG)"/>
    <property type="match status" value="1"/>
</dbReference>
<dbReference type="AlphaFoldDB" id="A0A0D2FSF4"/>
<reference evidence="9 10" key="1">
    <citation type="submission" date="2015-01" db="EMBL/GenBank/DDBJ databases">
        <title>The Genome Sequence of Capronia semiimmersa CBS27337.</title>
        <authorList>
            <consortium name="The Broad Institute Genomics Platform"/>
            <person name="Cuomo C."/>
            <person name="de Hoog S."/>
            <person name="Gorbushina A."/>
            <person name="Stielow B."/>
            <person name="Teixiera M."/>
            <person name="Abouelleil A."/>
            <person name="Chapman S.B."/>
            <person name="Priest M."/>
            <person name="Young S.K."/>
            <person name="Wortman J."/>
            <person name="Nusbaum C."/>
            <person name="Birren B."/>
        </authorList>
    </citation>
    <scope>NUCLEOTIDE SEQUENCE [LARGE SCALE GENOMIC DNA]</scope>
    <source>
        <strain evidence="9 10">CBS 27337</strain>
    </source>
</reference>